<dbReference type="InterPro" id="IPR008271">
    <property type="entry name" value="Ser/Thr_kinase_AS"/>
</dbReference>
<dbReference type="Gene3D" id="1.10.510.10">
    <property type="entry name" value="Transferase(Phosphotransferase) domain 1"/>
    <property type="match status" value="1"/>
</dbReference>
<dbReference type="PROSITE" id="PS00108">
    <property type="entry name" value="PROTEIN_KINASE_ST"/>
    <property type="match status" value="1"/>
</dbReference>
<gene>
    <name evidence="2" type="ORF">O6P43_020211</name>
</gene>
<dbReference type="InterPro" id="IPR000719">
    <property type="entry name" value="Prot_kinase_dom"/>
</dbReference>
<sequence length="107" mass="11907">MGNGSLEQWLHSGIEGAKESWKLSFLERLNVAIDMVSALHYFYENCEQPIVHCDLKPSNVLLNNDMTAHVSDFGSAKLLFVTNDISQNQSSTQGIKEFIGYAVPGME</sequence>
<dbReference type="GO" id="GO:0004672">
    <property type="term" value="F:protein kinase activity"/>
    <property type="evidence" value="ECO:0007669"/>
    <property type="project" value="InterPro"/>
</dbReference>
<proteinExistence type="predicted"/>
<comment type="caution">
    <text evidence="2">The sequence shown here is derived from an EMBL/GenBank/DDBJ whole genome shotgun (WGS) entry which is preliminary data.</text>
</comment>
<dbReference type="InterPro" id="IPR011009">
    <property type="entry name" value="Kinase-like_dom_sf"/>
</dbReference>
<organism evidence="2 3">
    <name type="scientific">Quillaja saponaria</name>
    <name type="common">Soap bark tree</name>
    <dbReference type="NCBI Taxonomy" id="32244"/>
    <lineage>
        <taxon>Eukaryota</taxon>
        <taxon>Viridiplantae</taxon>
        <taxon>Streptophyta</taxon>
        <taxon>Embryophyta</taxon>
        <taxon>Tracheophyta</taxon>
        <taxon>Spermatophyta</taxon>
        <taxon>Magnoliopsida</taxon>
        <taxon>eudicotyledons</taxon>
        <taxon>Gunneridae</taxon>
        <taxon>Pentapetalae</taxon>
        <taxon>rosids</taxon>
        <taxon>fabids</taxon>
        <taxon>Fabales</taxon>
        <taxon>Quillajaceae</taxon>
        <taxon>Quillaja</taxon>
    </lineage>
</organism>
<dbReference type="PANTHER" id="PTHR48055:SF55">
    <property type="entry name" value="PROTEIN KINASE DOMAIN-CONTAINING PROTEIN"/>
    <property type="match status" value="1"/>
</dbReference>
<evidence type="ECO:0000313" key="3">
    <source>
        <dbReference type="Proteomes" id="UP001163823"/>
    </source>
</evidence>
<dbReference type="EMBL" id="JARAOO010000008">
    <property type="protein sequence ID" value="KAJ7959665.1"/>
    <property type="molecule type" value="Genomic_DNA"/>
</dbReference>
<protein>
    <submittedName>
        <fullName evidence="2">Kinase-like protein</fullName>
    </submittedName>
</protein>
<keyword evidence="2" id="KW-0808">Transferase</keyword>
<name>A0AAD7LME0_QUISA</name>
<dbReference type="GO" id="GO:0016020">
    <property type="term" value="C:membrane"/>
    <property type="evidence" value="ECO:0007669"/>
    <property type="project" value="TreeGrafter"/>
</dbReference>
<accession>A0AAD7LME0</accession>
<dbReference type="PROSITE" id="PS50011">
    <property type="entry name" value="PROTEIN_KINASE_DOM"/>
    <property type="match status" value="1"/>
</dbReference>
<dbReference type="InterPro" id="IPR051564">
    <property type="entry name" value="LRR_receptor-like_kinase"/>
</dbReference>
<dbReference type="AlphaFoldDB" id="A0AAD7LME0"/>
<feature type="domain" description="Protein kinase" evidence="1">
    <location>
        <begin position="1"/>
        <end position="107"/>
    </location>
</feature>
<keyword evidence="3" id="KW-1185">Reference proteome</keyword>
<evidence type="ECO:0000313" key="2">
    <source>
        <dbReference type="EMBL" id="KAJ7959665.1"/>
    </source>
</evidence>
<reference evidence="2" key="1">
    <citation type="journal article" date="2023" name="Science">
        <title>Elucidation of the pathway for biosynthesis of saponin adjuvants from the soapbark tree.</title>
        <authorList>
            <person name="Reed J."/>
            <person name="Orme A."/>
            <person name="El-Demerdash A."/>
            <person name="Owen C."/>
            <person name="Martin L.B.B."/>
            <person name="Misra R.C."/>
            <person name="Kikuchi S."/>
            <person name="Rejzek M."/>
            <person name="Martin A.C."/>
            <person name="Harkess A."/>
            <person name="Leebens-Mack J."/>
            <person name="Louveau T."/>
            <person name="Stephenson M.J."/>
            <person name="Osbourn A."/>
        </authorList>
    </citation>
    <scope>NUCLEOTIDE SEQUENCE</scope>
    <source>
        <strain evidence="2">S10</strain>
    </source>
</reference>
<dbReference type="Pfam" id="PF00069">
    <property type="entry name" value="Pkinase"/>
    <property type="match status" value="1"/>
</dbReference>
<dbReference type="PANTHER" id="PTHR48055">
    <property type="entry name" value="LEUCINE-RICH REPEAT RECEPTOR PROTEIN KINASE EMS1"/>
    <property type="match status" value="1"/>
</dbReference>
<dbReference type="Proteomes" id="UP001163823">
    <property type="component" value="Chromosome 8"/>
</dbReference>
<dbReference type="GO" id="GO:0005524">
    <property type="term" value="F:ATP binding"/>
    <property type="evidence" value="ECO:0007669"/>
    <property type="project" value="InterPro"/>
</dbReference>
<evidence type="ECO:0000259" key="1">
    <source>
        <dbReference type="PROSITE" id="PS50011"/>
    </source>
</evidence>
<dbReference type="SUPFAM" id="SSF56112">
    <property type="entry name" value="Protein kinase-like (PK-like)"/>
    <property type="match status" value="1"/>
</dbReference>
<keyword evidence="2" id="KW-0418">Kinase</keyword>
<dbReference type="KEGG" id="qsa:O6P43_020211"/>